<dbReference type="InterPro" id="IPR018392">
    <property type="entry name" value="LysM"/>
</dbReference>
<proteinExistence type="predicted"/>
<name>A0A069AHP3_CLODI</name>
<evidence type="ECO:0000259" key="1">
    <source>
        <dbReference type="PROSITE" id="PS51782"/>
    </source>
</evidence>
<dbReference type="CDD" id="cd00118">
    <property type="entry name" value="LysM"/>
    <property type="match status" value="1"/>
</dbReference>
<dbReference type="InterPro" id="IPR024300">
    <property type="entry name" value="SipL_SPOCS_dom"/>
</dbReference>
<evidence type="ECO:0000313" key="3">
    <source>
        <dbReference type="EMBL" id="CDS90208.1"/>
    </source>
</evidence>
<dbReference type="PROSITE" id="PS51782">
    <property type="entry name" value="LYSM"/>
    <property type="match status" value="1"/>
</dbReference>
<sequence length="516" mass="58727">MELIKDVIKVDNRIDFGKFQTFIEAEAVVPDKKLDVYEIVKTEGYISLKKIEMADGKILCRGSFNYNVIYIADDKNTISNVDGKVDINEVIEKDNVIQDMEYMLFSEVEHMDCTIMNERKIKVGALMNIRGSLFEKQRLDIVKDVAQVEGIQKHRKEICFQDIVGIEKAESSIRDTITINTEEIQSIISLNPCVKVKESRVTDNKVIIGGVLEINPLACTYEGELVELDRVGIEFTQFVEVPGVSDGMTEEVLLSMSDFNHIFKQNSESNTGLLEIDCMACCKVKVTDEVTREVLQDAYSPQKIIKFDHKPIQLNKTLRRSEETFMVREGIRNDNDDIQIKDIVSVCPTMSIENSYIEGNKSIIQGIIKVEILFVPVEGLKLVYKISEEIPFEHDIEMDNLTDTASVFNTACIDKVEVDLNRDQIDLIIKIKRFTEALDKKAENFIIKGEDQGVYDLSKAPSIIVYICKEGDTFWNIAKKYNTTENEIAELNDIKLDEPIKPGKCLILEKKVVLVD</sequence>
<feature type="domain" description="LysM" evidence="1">
    <location>
        <begin position="464"/>
        <end position="508"/>
    </location>
</feature>
<dbReference type="GO" id="GO:0016787">
    <property type="term" value="F:hydrolase activity"/>
    <property type="evidence" value="ECO:0007669"/>
    <property type="project" value="UniProtKB-KW"/>
</dbReference>
<dbReference type="KEGG" id="pdf:CD630DERM_35670"/>
<evidence type="ECO:0000313" key="5">
    <source>
        <dbReference type="EMBL" id="VFD33856.1"/>
    </source>
</evidence>
<dbReference type="SUPFAM" id="SSF54106">
    <property type="entry name" value="LysM domain"/>
    <property type="match status" value="1"/>
</dbReference>
<dbReference type="Pfam" id="PF12673">
    <property type="entry name" value="SipL"/>
    <property type="match status" value="3"/>
</dbReference>
<evidence type="ECO:0000313" key="4">
    <source>
        <dbReference type="EMBL" id="CDS93068.1"/>
    </source>
</evidence>
<evidence type="ECO:0000313" key="2">
    <source>
        <dbReference type="EMBL" id="CDS89990.1"/>
    </source>
</evidence>
<dbReference type="InterPro" id="IPR036779">
    <property type="entry name" value="LysM_dom_sf"/>
</dbReference>
<dbReference type="EMBL" id="LK932417">
    <property type="protein sequence ID" value="CDS90208.1"/>
    <property type="molecule type" value="Genomic_DNA"/>
</dbReference>
<dbReference type="EMBL" id="LK932532">
    <property type="protein sequence ID" value="CDS89990.1"/>
    <property type="molecule type" value="Genomic_DNA"/>
</dbReference>
<reference evidence="5 6" key="2">
    <citation type="submission" date="2019-02" db="EMBL/GenBank/DDBJ databases">
        <authorList>
            <consortium name="Pathogen Informatics"/>
        </authorList>
    </citation>
    <scope>NUCLEOTIDE SEQUENCE [LARGE SCALE GENOMIC DNA]</scope>
    <source>
        <strain evidence="5">Clo34</strain>
        <strain evidence="6">clo34</strain>
    </source>
</reference>
<dbReference type="Proteomes" id="UP000411588">
    <property type="component" value="Unassembled WGS sequence"/>
</dbReference>
<evidence type="ECO:0000313" key="6">
    <source>
        <dbReference type="Proteomes" id="UP000411588"/>
    </source>
</evidence>
<dbReference type="Pfam" id="PF01476">
    <property type="entry name" value="LysM"/>
    <property type="match status" value="1"/>
</dbReference>
<dbReference type="EMBL" id="CAADAN010000011">
    <property type="protein sequence ID" value="VFD33856.1"/>
    <property type="molecule type" value="Genomic_DNA"/>
</dbReference>
<dbReference type="AlphaFoldDB" id="A0A069AHP3"/>
<keyword evidence="3" id="KW-0378">Hydrolase</keyword>
<dbReference type="PATRIC" id="fig|1496.1373.peg.3211"/>
<gene>
    <name evidence="4" type="ORF">BN1095_1300019</name>
    <name evidence="2" type="ORF">BN1096_770017</name>
    <name evidence="3" type="ORF">BN1097_770017</name>
    <name evidence="5" type="ORF">SAMEA1402399_02798</name>
</gene>
<reference evidence="3" key="1">
    <citation type="submission" date="2014-07" db="EMBL/GenBank/DDBJ databases">
        <authorList>
            <person name="Monot Marc"/>
        </authorList>
    </citation>
    <scope>NUCLEOTIDE SEQUENCE</scope>
    <source>
        <strain evidence="4">7032989</strain>
        <strain evidence="3">7032994</strain>
    </source>
</reference>
<protein>
    <submittedName>
        <fullName evidence="3 5">Cell wall hydrolase</fullName>
    </submittedName>
</protein>
<organism evidence="3">
    <name type="scientific">Clostridioides difficile</name>
    <name type="common">Peptoclostridium difficile</name>
    <dbReference type="NCBI Taxonomy" id="1496"/>
    <lineage>
        <taxon>Bacteria</taxon>
        <taxon>Bacillati</taxon>
        <taxon>Bacillota</taxon>
        <taxon>Clostridia</taxon>
        <taxon>Peptostreptococcales</taxon>
        <taxon>Peptostreptococcaceae</taxon>
        <taxon>Clostridioides</taxon>
    </lineage>
</organism>
<accession>A0A069AHP3</accession>
<dbReference type="RefSeq" id="WP_009898760.1">
    <property type="nucleotide sequence ID" value="NZ_BBYB01000107.1"/>
</dbReference>
<dbReference type="SMART" id="SM00257">
    <property type="entry name" value="LysM"/>
    <property type="match status" value="1"/>
</dbReference>
<dbReference type="EMBL" id="LK932773">
    <property type="protein sequence ID" value="CDS93068.1"/>
    <property type="molecule type" value="Genomic_DNA"/>
</dbReference>
<dbReference type="Gene3D" id="3.10.350.10">
    <property type="entry name" value="LysM domain"/>
    <property type="match status" value="1"/>
</dbReference>